<proteinExistence type="predicted"/>
<reference evidence="2" key="1">
    <citation type="submission" date="2021-01" db="EMBL/GenBank/DDBJ databases">
        <authorList>
            <person name="Corre E."/>
            <person name="Pelletier E."/>
            <person name="Niang G."/>
            <person name="Scheremetjew M."/>
            <person name="Finn R."/>
            <person name="Kale V."/>
            <person name="Holt S."/>
            <person name="Cochrane G."/>
            <person name="Meng A."/>
            <person name="Brown T."/>
            <person name="Cohen L."/>
        </authorList>
    </citation>
    <scope>NUCLEOTIDE SEQUENCE</scope>
    <source>
        <strain evidence="2">NY070348D</strain>
    </source>
</reference>
<dbReference type="PANTHER" id="PTHR24213">
    <property type="entry name" value="ACTIN-BINDING LIM PROTEIN"/>
    <property type="match status" value="1"/>
</dbReference>
<feature type="domain" description="HP" evidence="1">
    <location>
        <begin position="530"/>
        <end position="597"/>
    </location>
</feature>
<dbReference type="Pfam" id="PF02209">
    <property type="entry name" value="VHP"/>
    <property type="match status" value="1"/>
</dbReference>
<dbReference type="GO" id="GO:0051015">
    <property type="term" value="F:actin filament binding"/>
    <property type="evidence" value="ECO:0007669"/>
    <property type="project" value="TreeGrafter"/>
</dbReference>
<accession>A0A7S2WDE1</accession>
<dbReference type="GO" id="GO:0030032">
    <property type="term" value="P:lamellipodium assembly"/>
    <property type="evidence" value="ECO:0007669"/>
    <property type="project" value="TreeGrafter"/>
</dbReference>
<dbReference type="AlphaFoldDB" id="A0A7S2WDE1"/>
<dbReference type="Gene3D" id="1.10.950.10">
    <property type="entry name" value="Villin headpiece domain"/>
    <property type="match status" value="1"/>
</dbReference>
<dbReference type="PANTHER" id="PTHR24213:SF9">
    <property type="entry name" value="UNCOORDINATED 115A, ISOFORM B-RELATED"/>
    <property type="match status" value="1"/>
</dbReference>
<evidence type="ECO:0000313" key="2">
    <source>
        <dbReference type="EMBL" id="CAD9680795.1"/>
    </source>
</evidence>
<dbReference type="PROSITE" id="PS51089">
    <property type="entry name" value="HP"/>
    <property type="match status" value="1"/>
</dbReference>
<dbReference type="GO" id="GO:0015629">
    <property type="term" value="C:actin cytoskeleton"/>
    <property type="evidence" value="ECO:0007669"/>
    <property type="project" value="TreeGrafter"/>
</dbReference>
<dbReference type="InterPro" id="IPR036886">
    <property type="entry name" value="Villin_headpiece_dom_sf"/>
</dbReference>
<dbReference type="SMART" id="SM00153">
    <property type="entry name" value="VHP"/>
    <property type="match status" value="1"/>
</dbReference>
<dbReference type="InterPro" id="IPR003128">
    <property type="entry name" value="Villin_headpiece"/>
</dbReference>
<name>A0A7S2WDE1_9STRA</name>
<dbReference type="SUPFAM" id="SSF101447">
    <property type="entry name" value="Formin homology 2 domain (FH2 domain)"/>
    <property type="match status" value="1"/>
</dbReference>
<protein>
    <recommendedName>
        <fullName evidence="1">HP domain-containing protein</fullName>
    </recommendedName>
</protein>
<dbReference type="EMBL" id="HBHK01011254">
    <property type="protein sequence ID" value="CAD9680795.1"/>
    <property type="molecule type" value="Transcribed_RNA"/>
</dbReference>
<sequence>MSRPTLSSVNNELWEWAVSSKELATFLPQGWNERGKRGRSVLEELFIGDGCHVLSGLILRCSYRYLFELMTIDTPPIQRYDPRGCELGDFGQLGTDSIALILEFCGEFTISRSIAPSCVGFRLFVASREFLCHLYGVPFVQTLNCLFEHSTNDETSSRNIRQGIIQANYPELMLYFDRFTSYVPGLNVSARSLQLVNATKSLMACLETRSQLVSIETKLDELIRSCDVIRASTLLPSLLHHVQKFAFGLQSRESGPFTYESLVQLRNGYSRYHRDFTFLHQVIRFWLRENSNVSKEELLQVDWALRVCSEIYDIERVGGPPPRAFTTIHESRHAIMKTICNMNEAKIYMNEASAGYSDFYERLESTYVNQVGKMKYNLSRCTAAANSMNVLCEYLALPCSGLGIAPLSEWFSQCVQIILSRDLLSQLYSYVSEQISESRSDQRENFRTRRWNVKSMMSINIDDTIWARDRQAEPVAEEDILETKEIFRCGLPKQNSRHNALPHHDIPRLASLHRRYSSSRRLFEETPSSPPTIQKYSLQELLELKQSDQLDSSFDRSSLERHLSADDFQQLFQVSPEQFYSLPMWRRTQMKKDIGLF</sequence>
<gene>
    <name evidence="2" type="ORF">QSP1433_LOCUS7040</name>
</gene>
<dbReference type="SUPFAM" id="SSF47050">
    <property type="entry name" value="VHP, Villin headpiece domain"/>
    <property type="match status" value="1"/>
</dbReference>
<dbReference type="GO" id="GO:0007010">
    <property type="term" value="P:cytoskeleton organization"/>
    <property type="evidence" value="ECO:0007669"/>
    <property type="project" value="InterPro"/>
</dbReference>
<evidence type="ECO:0000259" key="1">
    <source>
        <dbReference type="PROSITE" id="PS51089"/>
    </source>
</evidence>
<organism evidence="2">
    <name type="scientific">Mucochytrium quahogii</name>
    <dbReference type="NCBI Taxonomy" id="96639"/>
    <lineage>
        <taxon>Eukaryota</taxon>
        <taxon>Sar</taxon>
        <taxon>Stramenopiles</taxon>
        <taxon>Bigyra</taxon>
        <taxon>Labyrinthulomycetes</taxon>
        <taxon>Thraustochytrida</taxon>
        <taxon>Thraustochytriidae</taxon>
        <taxon>Mucochytrium</taxon>
    </lineage>
</organism>
<dbReference type="InterPro" id="IPR051618">
    <property type="entry name" value="Actin-binding_LIM"/>
</dbReference>